<organism evidence="2 3">
    <name type="scientific">Streptomyces lunalinharesii</name>
    <dbReference type="NCBI Taxonomy" id="333384"/>
    <lineage>
        <taxon>Bacteria</taxon>
        <taxon>Bacillati</taxon>
        <taxon>Actinomycetota</taxon>
        <taxon>Actinomycetes</taxon>
        <taxon>Kitasatosporales</taxon>
        <taxon>Streptomycetaceae</taxon>
        <taxon>Streptomyces</taxon>
    </lineage>
</organism>
<accession>A0ABP6FKX6</accession>
<sequence>MQQSWVLAPLGPDVDGAVLDRRCLRLGSVRAVAVEVLGEGEQRARLLADPLRITVDGVVTVDLQENLKGIERQIQQVTAAPAPDAPDDEGETEMALRTATMVPERRYR</sequence>
<keyword evidence="3" id="KW-1185">Reference proteome</keyword>
<evidence type="ECO:0000256" key="1">
    <source>
        <dbReference type="SAM" id="MobiDB-lite"/>
    </source>
</evidence>
<proteinExistence type="predicted"/>
<protein>
    <submittedName>
        <fullName evidence="2">Uncharacterized protein</fullName>
    </submittedName>
</protein>
<name>A0ABP6FKX6_9ACTN</name>
<dbReference type="RefSeq" id="WP_344585049.1">
    <property type="nucleotide sequence ID" value="NZ_BAAARK010000071.1"/>
</dbReference>
<comment type="caution">
    <text evidence="2">The sequence shown here is derived from an EMBL/GenBank/DDBJ whole genome shotgun (WGS) entry which is preliminary data.</text>
</comment>
<dbReference type="Proteomes" id="UP001500994">
    <property type="component" value="Unassembled WGS sequence"/>
</dbReference>
<feature type="region of interest" description="Disordered" evidence="1">
    <location>
        <begin position="78"/>
        <end position="108"/>
    </location>
</feature>
<gene>
    <name evidence="2" type="ORF">GCM10009864_81130</name>
</gene>
<dbReference type="EMBL" id="BAAARK010000071">
    <property type="protein sequence ID" value="GAA2694116.1"/>
    <property type="molecule type" value="Genomic_DNA"/>
</dbReference>
<reference evidence="3" key="1">
    <citation type="journal article" date="2019" name="Int. J. Syst. Evol. Microbiol.">
        <title>The Global Catalogue of Microorganisms (GCM) 10K type strain sequencing project: providing services to taxonomists for standard genome sequencing and annotation.</title>
        <authorList>
            <consortium name="The Broad Institute Genomics Platform"/>
            <consortium name="The Broad Institute Genome Sequencing Center for Infectious Disease"/>
            <person name="Wu L."/>
            <person name="Ma J."/>
        </authorList>
    </citation>
    <scope>NUCLEOTIDE SEQUENCE [LARGE SCALE GENOMIC DNA]</scope>
    <source>
        <strain evidence="3">JCM 16374</strain>
    </source>
</reference>
<evidence type="ECO:0000313" key="3">
    <source>
        <dbReference type="Proteomes" id="UP001500994"/>
    </source>
</evidence>
<evidence type="ECO:0000313" key="2">
    <source>
        <dbReference type="EMBL" id="GAA2694116.1"/>
    </source>
</evidence>